<organism evidence="1 2">
    <name type="scientific">Sousa chinensis</name>
    <name type="common">Indo-pacific humpbacked dolphin</name>
    <name type="synonym">Steno chinensis</name>
    <dbReference type="NCBI Taxonomy" id="103600"/>
    <lineage>
        <taxon>Eukaryota</taxon>
        <taxon>Metazoa</taxon>
        <taxon>Chordata</taxon>
        <taxon>Craniata</taxon>
        <taxon>Vertebrata</taxon>
        <taxon>Euteleostomi</taxon>
        <taxon>Mammalia</taxon>
        <taxon>Eutheria</taxon>
        <taxon>Laurasiatheria</taxon>
        <taxon>Artiodactyla</taxon>
        <taxon>Whippomorpha</taxon>
        <taxon>Cetacea</taxon>
        <taxon>Odontoceti</taxon>
        <taxon>Delphinidae</taxon>
        <taxon>Sousa</taxon>
    </lineage>
</organism>
<feature type="non-terminal residue" evidence="1">
    <location>
        <position position="1"/>
    </location>
</feature>
<comment type="caution">
    <text evidence="1">The sequence shown here is derived from an EMBL/GenBank/DDBJ whole genome shotgun (WGS) entry which is preliminary data.</text>
</comment>
<keyword evidence="2" id="KW-1185">Reference proteome</keyword>
<reference evidence="1 2" key="1">
    <citation type="journal article" date="2018" name="Genomics">
        <title>Molecular footprints of inshore aquatic adaptation in Indo-Pacific humpback dolphin (Sousa chinensis).</title>
        <authorList>
            <person name="Ming Y."/>
            <person name="Jian J."/>
            <person name="Yu F."/>
            <person name="Yu X."/>
            <person name="Wang J."/>
            <person name="Liu W."/>
        </authorList>
    </citation>
    <scope>NUCLEOTIDE SEQUENCE [LARGE SCALE GENOMIC DNA]</scope>
    <source>
        <strain evidence="1">MY-2018</strain>
        <tissue evidence="1">Skin</tissue>
    </source>
</reference>
<proteinExistence type="predicted"/>
<evidence type="ECO:0000313" key="1">
    <source>
        <dbReference type="EMBL" id="TEA37314.1"/>
    </source>
</evidence>
<dbReference type="Proteomes" id="UP000295264">
    <property type="component" value="Unassembled WGS sequence"/>
</dbReference>
<accession>A0A484GNI6</accession>
<feature type="non-terminal residue" evidence="1">
    <location>
        <position position="28"/>
    </location>
</feature>
<name>A0A484GNI6_SOUCH</name>
<dbReference type="EMBL" id="QWLN02005708">
    <property type="protein sequence ID" value="TEA37314.1"/>
    <property type="molecule type" value="Genomic_DNA"/>
</dbReference>
<gene>
    <name evidence="1" type="ORF">DBR06_SOUSAS6710050</name>
</gene>
<protein>
    <submittedName>
        <fullName evidence="1">Uncharacterized protein</fullName>
    </submittedName>
</protein>
<dbReference type="AlphaFoldDB" id="A0A484GNI6"/>
<sequence length="28" mass="3230">HQASFLHRAPLSDKNIDLNGIIQYPRKP</sequence>
<evidence type="ECO:0000313" key="2">
    <source>
        <dbReference type="Proteomes" id="UP000295264"/>
    </source>
</evidence>